<dbReference type="Gene3D" id="2.60.40.1470">
    <property type="entry name" value="ApaG domain"/>
    <property type="match status" value="1"/>
</dbReference>
<name>A0ABM7Y9S6_9PROT</name>
<dbReference type="PANTHER" id="PTHR47191:SF2">
    <property type="entry name" value="OS05G0170800 PROTEIN"/>
    <property type="match status" value="1"/>
</dbReference>
<dbReference type="SUPFAM" id="SSF110069">
    <property type="entry name" value="ApaG-like"/>
    <property type="match status" value="1"/>
</dbReference>
<keyword evidence="5" id="KW-1185">Reference proteome</keyword>
<evidence type="ECO:0000256" key="1">
    <source>
        <dbReference type="ARBA" id="ARBA00017693"/>
    </source>
</evidence>
<dbReference type="Pfam" id="PF04379">
    <property type="entry name" value="DUF525"/>
    <property type="match status" value="1"/>
</dbReference>
<dbReference type="InterPro" id="IPR023065">
    <property type="entry name" value="Uncharacterised_ApaG"/>
</dbReference>
<dbReference type="Proteomes" id="UP000831327">
    <property type="component" value="Chromosome"/>
</dbReference>
<dbReference type="PANTHER" id="PTHR47191">
    <property type="entry name" value="OS05G0170800 PROTEIN"/>
    <property type="match status" value="1"/>
</dbReference>
<dbReference type="InterPro" id="IPR007474">
    <property type="entry name" value="ApaG_domain"/>
</dbReference>
<gene>
    <name evidence="2 4" type="primary">apaG</name>
    <name evidence="4" type="ORF">Rmf_47620</name>
</gene>
<evidence type="ECO:0000256" key="2">
    <source>
        <dbReference type="HAMAP-Rule" id="MF_00791"/>
    </source>
</evidence>
<accession>A0ABM7Y9S6</accession>
<dbReference type="HAMAP" id="MF_00791">
    <property type="entry name" value="ApaG"/>
    <property type="match status" value="1"/>
</dbReference>
<reference evidence="4 5" key="1">
    <citation type="journal article" date="2016" name="Microbes Environ.">
        <title>Phylogenetically diverse aerobic anoxygenic phototrophic bacteria isolated from epilithic biofilms in Tama river, Japan.</title>
        <authorList>
            <person name="Hirose S."/>
            <person name="Matsuura K."/>
            <person name="Haruta S."/>
        </authorList>
    </citation>
    <scope>NUCLEOTIDE SEQUENCE [LARGE SCALE GENOMIC DNA]</scope>
    <source>
        <strain evidence="4 5">S08</strain>
    </source>
</reference>
<proteinExistence type="inferred from homology"/>
<dbReference type="PROSITE" id="PS51087">
    <property type="entry name" value="APAG"/>
    <property type="match status" value="1"/>
</dbReference>
<dbReference type="InterPro" id="IPR050718">
    <property type="entry name" value="ApaG-like"/>
</dbReference>
<protein>
    <recommendedName>
        <fullName evidence="1 2">Protein ApaG</fullName>
    </recommendedName>
</protein>
<evidence type="ECO:0000259" key="3">
    <source>
        <dbReference type="PROSITE" id="PS51087"/>
    </source>
</evidence>
<feature type="domain" description="ApaG" evidence="3">
    <location>
        <begin position="12"/>
        <end position="137"/>
    </location>
</feature>
<organism evidence="4 5">
    <name type="scientific">Roseomonas fluvialis</name>
    <dbReference type="NCBI Taxonomy" id="1750527"/>
    <lineage>
        <taxon>Bacteria</taxon>
        <taxon>Pseudomonadati</taxon>
        <taxon>Pseudomonadota</taxon>
        <taxon>Alphaproteobacteria</taxon>
        <taxon>Acetobacterales</taxon>
        <taxon>Roseomonadaceae</taxon>
        <taxon>Roseomonas</taxon>
    </lineage>
</organism>
<evidence type="ECO:0000313" key="5">
    <source>
        <dbReference type="Proteomes" id="UP000831327"/>
    </source>
</evidence>
<evidence type="ECO:0000313" key="4">
    <source>
        <dbReference type="EMBL" id="BDG74833.1"/>
    </source>
</evidence>
<sequence length="141" mass="15392">MAAIMARKEEFSATTRGIRVTVRAFYLADQSEPESGQYVWAYRVEIANTGRETVQLLRRTWRITDGLGRTQTVHGAGVIGETPVLEPGGRFEYTSGTPLGTASGFMQGAYHMVVTDSGEGFDVDIPAFSLDSPHQPSGRVH</sequence>
<dbReference type="InterPro" id="IPR036767">
    <property type="entry name" value="ApaG_sf"/>
</dbReference>
<dbReference type="EMBL" id="AP025637">
    <property type="protein sequence ID" value="BDG74833.1"/>
    <property type="molecule type" value="Genomic_DNA"/>
</dbReference>
<dbReference type="NCBIfam" id="NF003967">
    <property type="entry name" value="PRK05461.1"/>
    <property type="match status" value="1"/>
</dbReference>